<organism evidence="2 3">
    <name type="scientific">Streptomyces massasporeus</name>
    <dbReference type="NCBI Taxonomy" id="67324"/>
    <lineage>
        <taxon>Bacteria</taxon>
        <taxon>Bacillati</taxon>
        <taxon>Actinomycetota</taxon>
        <taxon>Actinomycetes</taxon>
        <taxon>Kitasatosporales</taxon>
        <taxon>Streptomycetaceae</taxon>
        <taxon>Streptomyces</taxon>
    </lineage>
</organism>
<dbReference type="Proteomes" id="UP001601288">
    <property type="component" value="Unassembled WGS sequence"/>
</dbReference>
<evidence type="ECO:0000313" key="3">
    <source>
        <dbReference type="Proteomes" id="UP001601288"/>
    </source>
</evidence>
<keyword evidence="3" id="KW-1185">Reference proteome</keyword>
<dbReference type="EMBL" id="JBIAFP010000008">
    <property type="protein sequence ID" value="MFE9226242.1"/>
    <property type="molecule type" value="Genomic_DNA"/>
</dbReference>
<feature type="region of interest" description="Disordered" evidence="1">
    <location>
        <begin position="223"/>
        <end position="245"/>
    </location>
</feature>
<protein>
    <submittedName>
        <fullName evidence="2">DUF6578 domain-containing protein</fullName>
    </submittedName>
</protein>
<sequence>MGLWHVFYEDWQMECCGTPFSVGDEVSWPLLLLDADTVLGGGWRDQVTEVAGPVEHVAGVRMVREETGLPVALGADPDAEEDRRPQPGSRQSRPRSVGLLSVERHGGRWPEAGGRVRAVQVLTQTWAETAPGSRSYGPVAGERRLRAVERCPRWFTETEGERAADGRGRRSRESGVVVTLDVPGTDSRLSHAVREARGIPQQGAEPGAETRGIEAADLTALLETLSTATPPRRRTGRPRRRHAGA</sequence>
<reference evidence="2 3" key="1">
    <citation type="submission" date="2024-10" db="EMBL/GenBank/DDBJ databases">
        <title>The Natural Products Discovery Center: Release of the First 8490 Sequenced Strains for Exploring Actinobacteria Biosynthetic Diversity.</title>
        <authorList>
            <person name="Kalkreuter E."/>
            <person name="Kautsar S.A."/>
            <person name="Yang D."/>
            <person name="Bader C.D."/>
            <person name="Teijaro C.N."/>
            <person name="Fluegel L."/>
            <person name="Davis C.M."/>
            <person name="Simpson J.R."/>
            <person name="Lauterbach L."/>
            <person name="Steele A.D."/>
            <person name="Gui C."/>
            <person name="Meng S."/>
            <person name="Li G."/>
            <person name="Viehrig K."/>
            <person name="Ye F."/>
            <person name="Su P."/>
            <person name="Kiefer A.F."/>
            <person name="Nichols A."/>
            <person name="Cepeda A.J."/>
            <person name="Yan W."/>
            <person name="Fan B."/>
            <person name="Jiang Y."/>
            <person name="Adhikari A."/>
            <person name="Zheng C.-J."/>
            <person name="Schuster L."/>
            <person name="Cowan T.M."/>
            <person name="Smanski M.J."/>
            <person name="Chevrette M.G."/>
            <person name="De Carvalho L.P.S."/>
            <person name="Shen B."/>
        </authorList>
    </citation>
    <scope>NUCLEOTIDE SEQUENCE [LARGE SCALE GENOMIC DNA]</scope>
    <source>
        <strain evidence="2 3">NPDC007066</strain>
    </source>
</reference>
<proteinExistence type="predicted"/>
<feature type="compositionally biased region" description="Basic residues" evidence="1">
    <location>
        <begin position="231"/>
        <end position="245"/>
    </location>
</feature>
<dbReference type="Pfam" id="PF20218">
    <property type="entry name" value="DUF6578"/>
    <property type="match status" value="1"/>
</dbReference>
<name>A0ABW6LFC3_9ACTN</name>
<dbReference type="InterPro" id="IPR046485">
    <property type="entry name" value="DUF6578"/>
</dbReference>
<comment type="caution">
    <text evidence="2">The sequence shown here is derived from an EMBL/GenBank/DDBJ whole genome shotgun (WGS) entry which is preliminary data.</text>
</comment>
<evidence type="ECO:0000313" key="2">
    <source>
        <dbReference type="EMBL" id="MFE9226242.1"/>
    </source>
</evidence>
<feature type="region of interest" description="Disordered" evidence="1">
    <location>
        <begin position="68"/>
        <end position="100"/>
    </location>
</feature>
<dbReference type="RefSeq" id="WP_358278583.1">
    <property type="nucleotide sequence ID" value="NZ_JBEYGJ010000003.1"/>
</dbReference>
<feature type="compositionally biased region" description="Low complexity" evidence="1">
    <location>
        <begin position="86"/>
        <end position="96"/>
    </location>
</feature>
<evidence type="ECO:0000256" key="1">
    <source>
        <dbReference type="SAM" id="MobiDB-lite"/>
    </source>
</evidence>
<accession>A0ABW6LFC3</accession>
<gene>
    <name evidence="2" type="ORF">ACFYM3_16700</name>
</gene>